<sequence>MKYSEAHRMAKIIGPQLKRGMSPYAIVTNNPQLGISEKTLYNYIEEGVFEEDGIDCTCLRRQTGRKMTKKRKQMYKKRKDRSYLKGRTWDVFQEALKENPDASILEMDTVYSNETNGPFMQTFKFIDFGLLMEVYHDTKTAQAMVDGLNYLEGIIGRDLFSKYVTFIVTDYHTKIFNPKI</sequence>
<dbReference type="EMBL" id="AP019309">
    <property type="protein sequence ID" value="BBH25268.1"/>
    <property type="molecule type" value="Genomic_DNA"/>
</dbReference>
<protein>
    <submittedName>
        <fullName evidence="1">Uncharacterized protein</fullName>
    </submittedName>
</protein>
<proteinExistence type="predicted"/>
<name>A0A3G9JM49_9FIRM</name>
<evidence type="ECO:0000313" key="1">
    <source>
        <dbReference type="EMBL" id="BBH25268.1"/>
    </source>
</evidence>
<keyword evidence="2" id="KW-1185">Reference proteome</keyword>
<accession>A0A3G9JM49</accession>
<reference evidence="1 2" key="1">
    <citation type="submission" date="2018-11" db="EMBL/GenBank/DDBJ databases">
        <title>Novel Erysipelotrichaceae bacterium isolated from small intestine of a swine.</title>
        <authorList>
            <person name="Kim J.S."/>
            <person name="Choe H."/>
            <person name="Lee Y.R."/>
            <person name="Kim K.M."/>
            <person name="Park D.S."/>
        </authorList>
    </citation>
    <scope>NUCLEOTIDE SEQUENCE [LARGE SCALE GENOMIC DNA]</scope>
    <source>
        <strain evidence="1 2">SG0102</strain>
    </source>
</reference>
<dbReference type="AlphaFoldDB" id="A0A3G9JM49"/>
<evidence type="ECO:0000313" key="2">
    <source>
        <dbReference type="Proteomes" id="UP000268059"/>
    </source>
</evidence>
<dbReference type="KEGG" id="ebm:SG0102_02020"/>
<dbReference type="InParanoid" id="A0A3G9JM49"/>
<dbReference type="Proteomes" id="UP000268059">
    <property type="component" value="Chromosome"/>
</dbReference>
<gene>
    <name evidence="1" type="ORF">SG0102_02020</name>
</gene>
<organism evidence="1 2">
    <name type="scientific">Intestinibaculum porci</name>
    <dbReference type="NCBI Taxonomy" id="2487118"/>
    <lineage>
        <taxon>Bacteria</taxon>
        <taxon>Bacillati</taxon>
        <taxon>Bacillota</taxon>
        <taxon>Erysipelotrichia</taxon>
        <taxon>Erysipelotrichales</taxon>
        <taxon>Erysipelotrichaceae</taxon>
        <taxon>Intestinibaculum</taxon>
    </lineage>
</organism>